<sequence>MRTVGIIGLGHVGVTTAYTMVTKGLADTLILIDQDGERAQAEHLDLADAQGGLATYTKLLVNDYDALKTADVVIFAAGDISQVGAGGNRNGETVSTKKAIDDVAPKLQASGFAGVLIDISNPCDVAVNYWQQKLGWAKHRILGTGTGLDTYRMRRAVAETLNVNVADVRGYNLGEHGASQFTAWSTVYVNSTPISAFAGIDYDQLAETSREGGFAIFKSKHYTNYGIATIACDMASAVLSDARRVFPCACWDDAQQISIGHLATVGATGIIDNPTLVLPEDEQAKYQASADTIKHNLATMNSFD</sequence>
<feature type="domain" description="Lactate/malate dehydrogenase N-terminal" evidence="5">
    <location>
        <begin position="4"/>
        <end position="143"/>
    </location>
</feature>
<dbReference type="InterPro" id="IPR036291">
    <property type="entry name" value="NAD(P)-bd_dom_sf"/>
</dbReference>
<dbReference type="OrthoDB" id="9802969at2"/>
<evidence type="ECO:0000313" key="8">
    <source>
        <dbReference type="Proteomes" id="UP000051790"/>
    </source>
</evidence>
<organism evidence="7 8">
    <name type="scientific">Lacticaseibacillus manihotivorans DSM 13343 = JCM 12514</name>
    <dbReference type="NCBI Taxonomy" id="1423769"/>
    <lineage>
        <taxon>Bacteria</taxon>
        <taxon>Bacillati</taxon>
        <taxon>Bacillota</taxon>
        <taxon>Bacilli</taxon>
        <taxon>Lactobacillales</taxon>
        <taxon>Lactobacillaceae</taxon>
        <taxon>Lacticaseibacillus</taxon>
    </lineage>
</organism>
<accession>A0A0R1RBM7</accession>
<feature type="binding site" evidence="3">
    <location>
        <begin position="119"/>
        <end position="121"/>
    </location>
    <ligand>
        <name>NAD(+)</name>
        <dbReference type="ChEBI" id="CHEBI:57540"/>
    </ligand>
</feature>
<gene>
    <name evidence="7" type="ORF">FD01_GL002949</name>
</gene>
<reference evidence="7 8" key="1">
    <citation type="journal article" date="2015" name="Genome Announc.">
        <title>Expanding the biotechnology potential of lactobacilli through comparative genomics of 213 strains and associated genera.</title>
        <authorList>
            <person name="Sun Z."/>
            <person name="Harris H.M."/>
            <person name="McCann A."/>
            <person name="Guo C."/>
            <person name="Argimon S."/>
            <person name="Zhang W."/>
            <person name="Yang X."/>
            <person name="Jeffery I.B."/>
            <person name="Cooney J.C."/>
            <person name="Kagawa T.F."/>
            <person name="Liu W."/>
            <person name="Song Y."/>
            <person name="Salvetti E."/>
            <person name="Wrobel A."/>
            <person name="Rasinkangas P."/>
            <person name="Parkhill J."/>
            <person name="Rea M.C."/>
            <person name="O'Sullivan O."/>
            <person name="Ritari J."/>
            <person name="Douillard F.P."/>
            <person name="Paul Ross R."/>
            <person name="Yang R."/>
            <person name="Briner A.E."/>
            <person name="Felis G.E."/>
            <person name="de Vos W.M."/>
            <person name="Barrangou R."/>
            <person name="Klaenhammer T.R."/>
            <person name="Caufield P.W."/>
            <person name="Cui Y."/>
            <person name="Zhang H."/>
            <person name="O'Toole P.W."/>
        </authorList>
    </citation>
    <scope>NUCLEOTIDE SEQUENCE [LARGE SCALE GENOMIC DNA]</scope>
    <source>
        <strain evidence="7 8">DSM 13343</strain>
    </source>
</reference>
<feature type="domain" description="Lactate/malate dehydrogenase C-terminal" evidence="6">
    <location>
        <begin position="146"/>
        <end position="303"/>
    </location>
</feature>
<keyword evidence="4" id="KW-0560">Oxidoreductase</keyword>
<dbReference type="AlphaFoldDB" id="A0A0R1RBM7"/>
<comment type="similarity">
    <text evidence="1">Belongs to the LDH/MDH superfamily. LDH family.</text>
</comment>
<evidence type="ECO:0000256" key="2">
    <source>
        <dbReference type="PIRSR" id="PIRSR000102-1"/>
    </source>
</evidence>
<dbReference type="SUPFAM" id="SSF51735">
    <property type="entry name" value="NAD(P)-binding Rossmann-fold domains"/>
    <property type="match status" value="1"/>
</dbReference>
<evidence type="ECO:0000259" key="5">
    <source>
        <dbReference type="Pfam" id="PF00056"/>
    </source>
</evidence>
<dbReference type="Gene3D" id="3.40.50.720">
    <property type="entry name" value="NAD(P)-binding Rossmann-like Domain"/>
    <property type="match status" value="1"/>
</dbReference>
<dbReference type="Pfam" id="PF00056">
    <property type="entry name" value="Ldh_1_N"/>
    <property type="match status" value="1"/>
</dbReference>
<feature type="binding site" evidence="3">
    <location>
        <position position="33"/>
    </location>
    <ligand>
        <name>NAD(+)</name>
        <dbReference type="ChEBI" id="CHEBI:57540"/>
    </ligand>
</feature>
<comment type="caution">
    <text evidence="7">The sequence shown here is derived from an EMBL/GenBank/DDBJ whole genome shotgun (WGS) entry which is preliminary data.</text>
</comment>
<evidence type="ECO:0000313" key="7">
    <source>
        <dbReference type="EMBL" id="KRL54097.1"/>
    </source>
</evidence>
<dbReference type="Gene3D" id="3.90.110.10">
    <property type="entry name" value="Lactate dehydrogenase/glycoside hydrolase, family 4, C-terminal"/>
    <property type="match status" value="1"/>
</dbReference>
<dbReference type="EMBL" id="AZEU01000004">
    <property type="protein sequence ID" value="KRL54097.1"/>
    <property type="molecule type" value="Genomic_DNA"/>
</dbReference>
<evidence type="ECO:0000256" key="3">
    <source>
        <dbReference type="PIRSR" id="PIRSR000102-3"/>
    </source>
</evidence>
<evidence type="ECO:0000256" key="1">
    <source>
        <dbReference type="ARBA" id="ARBA00006054"/>
    </source>
</evidence>
<dbReference type="PANTHER" id="PTHR43128">
    <property type="entry name" value="L-2-HYDROXYCARBOXYLATE DEHYDROGENASE (NAD(P)(+))"/>
    <property type="match status" value="1"/>
</dbReference>
<feature type="active site" description="Proton acceptor" evidence="2">
    <location>
        <position position="176"/>
    </location>
</feature>
<evidence type="ECO:0000256" key="4">
    <source>
        <dbReference type="RuleBase" id="RU003369"/>
    </source>
</evidence>
<keyword evidence="8" id="KW-1185">Reference proteome</keyword>
<dbReference type="PATRIC" id="fig|1423769.4.peg.3180"/>
<feature type="binding site" evidence="3">
    <location>
        <begin position="8"/>
        <end position="13"/>
    </location>
    <ligand>
        <name>NAD(+)</name>
        <dbReference type="ChEBI" id="CHEBI:57540"/>
    </ligand>
</feature>
<proteinExistence type="inferred from homology"/>
<dbReference type="RefSeq" id="WP_056962195.1">
    <property type="nucleotide sequence ID" value="NZ_AZEU01000004.1"/>
</dbReference>
<dbReference type="PIRSF" id="PIRSF000102">
    <property type="entry name" value="Lac_mal_DH"/>
    <property type="match status" value="1"/>
</dbReference>
<name>A0A0R1RBM7_9LACO</name>
<dbReference type="PANTHER" id="PTHR43128:SF31">
    <property type="entry name" value="L-LACTATE DEHYDROGENASE"/>
    <property type="match status" value="1"/>
</dbReference>
<dbReference type="Pfam" id="PF02866">
    <property type="entry name" value="Ldh_1_C"/>
    <property type="match status" value="1"/>
</dbReference>
<evidence type="ECO:0000259" key="6">
    <source>
        <dbReference type="Pfam" id="PF02866"/>
    </source>
</evidence>
<dbReference type="GO" id="GO:0004459">
    <property type="term" value="F:L-lactate dehydrogenase (NAD+) activity"/>
    <property type="evidence" value="ECO:0007669"/>
    <property type="project" value="TreeGrafter"/>
</dbReference>
<keyword evidence="3" id="KW-0520">NAD</keyword>
<dbReference type="PRINTS" id="PR00086">
    <property type="entry name" value="LLDHDRGNASE"/>
</dbReference>
<dbReference type="SUPFAM" id="SSF56327">
    <property type="entry name" value="LDH C-terminal domain-like"/>
    <property type="match status" value="1"/>
</dbReference>
<dbReference type="InterPro" id="IPR001557">
    <property type="entry name" value="L-lactate/malate_DH"/>
</dbReference>
<dbReference type="InterPro" id="IPR015955">
    <property type="entry name" value="Lactate_DH/Glyco_Ohase_4_C"/>
</dbReference>
<dbReference type="GO" id="GO:0006089">
    <property type="term" value="P:lactate metabolic process"/>
    <property type="evidence" value="ECO:0007669"/>
    <property type="project" value="TreeGrafter"/>
</dbReference>
<dbReference type="InterPro" id="IPR001236">
    <property type="entry name" value="Lactate/malate_DH_N"/>
</dbReference>
<dbReference type="Proteomes" id="UP000051790">
    <property type="component" value="Unassembled WGS sequence"/>
</dbReference>
<dbReference type="SMR" id="A0A0R1RBM7"/>
<dbReference type="InterPro" id="IPR022383">
    <property type="entry name" value="Lactate/malate_DH_C"/>
</dbReference>
<protein>
    <submittedName>
        <fullName evidence="7">L-2-hydroxyisocaproate dehydrogenase</fullName>
    </submittedName>
</protein>